<evidence type="ECO:0000256" key="2">
    <source>
        <dbReference type="ARBA" id="ARBA00011062"/>
    </source>
</evidence>
<dbReference type="Proteomes" id="UP000325286">
    <property type="component" value="Chromosome"/>
</dbReference>
<evidence type="ECO:0000256" key="3">
    <source>
        <dbReference type="ARBA" id="ARBA00012643"/>
    </source>
</evidence>
<keyword evidence="5 7" id="KW-0378">Hydrolase</keyword>
<proteinExistence type="inferred from homology"/>
<dbReference type="NCBIfam" id="TIGR00087">
    <property type="entry name" value="surE"/>
    <property type="match status" value="1"/>
</dbReference>
<reference evidence="7 8" key="1">
    <citation type="submission" date="2019-08" db="EMBL/GenBank/DDBJ databases">
        <title>Deep-cultivation of Planctomycetes and their phenomic and genomic characterization uncovers novel biology.</title>
        <authorList>
            <person name="Wiegand S."/>
            <person name="Jogler M."/>
            <person name="Boedeker C."/>
            <person name="Pinto D."/>
            <person name="Vollmers J."/>
            <person name="Rivas-Marin E."/>
            <person name="Kohn T."/>
            <person name="Peeters S.H."/>
            <person name="Heuer A."/>
            <person name="Rast P."/>
            <person name="Oberbeckmann S."/>
            <person name="Bunk B."/>
            <person name="Jeske O."/>
            <person name="Meyerdierks A."/>
            <person name="Storesund J.E."/>
            <person name="Kallscheuer N."/>
            <person name="Luecker S."/>
            <person name="Lage O.M."/>
            <person name="Pohl T."/>
            <person name="Merkel B.J."/>
            <person name="Hornburger P."/>
            <person name="Mueller R.-W."/>
            <person name="Bruemmer F."/>
            <person name="Labrenz M."/>
            <person name="Spormann A.M."/>
            <person name="Op den Camp H."/>
            <person name="Overmann J."/>
            <person name="Amann R."/>
            <person name="Jetten M.S.M."/>
            <person name="Mascher T."/>
            <person name="Medema M.H."/>
            <person name="Devos D.P."/>
            <person name="Kaster A.-K."/>
            <person name="Ovreas L."/>
            <person name="Rohde M."/>
            <person name="Galperin M.Y."/>
            <person name="Jogler C."/>
        </authorList>
    </citation>
    <scope>NUCLEOTIDE SEQUENCE [LARGE SCALE GENOMIC DNA]</scope>
    <source>
        <strain evidence="7 8">UC8</strain>
    </source>
</reference>
<evidence type="ECO:0000256" key="4">
    <source>
        <dbReference type="ARBA" id="ARBA00022723"/>
    </source>
</evidence>
<dbReference type="EC" id="3.1.3.5" evidence="3"/>
<dbReference type="GO" id="GO:0008253">
    <property type="term" value="F:5'-nucleotidase activity"/>
    <property type="evidence" value="ECO:0007669"/>
    <property type="project" value="UniProtKB-EC"/>
</dbReference>
<dbReference type="KEGG" id="rul:UC8_42450"/>
<organism evidence="7 8">
    <name type="scientific">Roseimaritima ulvae</name>
    <dbReference type="NCBI Taxonomy" id="980254"/>
    <lineage>
        <taxon>Bacteria</taxon>
        <taxon>Pseudomonadati</taxon>
        <taxon>Planctomycetota</taxon>
        <taxon>Planctomycetia</taxon>
        <taxon>Pirellulales</taxon>
        <taxon>Pirellulaceae</taxon>
        <taxon>Roseimaritima</taxon>
    </lineage>
</organism>
<evidence type="ECO:0000313" key="7">
    <source>
        <dbReference type="EMBL" id="QEG42211.1"/>
    </source>
</evidence>
<evidence type="ECO:0000256" key="5">
    <source>
        <dbReference type="ARBA" id="ARBA00022801"/>
    </source>
</evidence>
<evidence type="ECO:0000256" key="1">
    <source>
        <dbReference type="ARBA" id="ARBA00000815"/>
    </source>
</evidence>
<evidence type="ECO:0000313" key="8">
    <source>
        <dbReference type="Proteomes" id="UP000325286"/>
    </source>
</evidence>
<dbReference type="RefSeq" id="WP_068136720.1">
    <property type="nucleotide sequence ID" value="NZ_CP042914.1"/>
</dbReference>
<comment type="similarity">
    <text evidence="2">Belongs to the SurE nucleotidase family.</text>
</comment>
<dbReference type="EMBL" id="CP042914">
    <property type="protein sequence ID" value="QEG42211.1"/>
    <property type="molecule type" value="Genomic_DNA"/>
</dbReference>
<accession>A0A5B9R6L0</accession>
<sequence>MHILLTNDDGIAAPGLAALRACLEPMAERGVRYSVVAPDQNRSECGHSVTTRRALKVRQTEANAWSVDGTPVDCVRLALSDLVPEIDMVISGVNDGGNLGVDLLVSGTFAAAKEGFLRGLPAVALSHYRHPSRPRTWDHVPRWVRGLLEEATEHASTDTFLMNINLPAVDPQQMPECVECDVDYSPFDVRYESLESNAFLLRSSYQDRPRKTGSDVEHCFGGKITVTRRFIS</sequence>
<dbReference type="InterPro" id="IPR002828">
    <property type="entry name" value="SurE-like_Pase/nucleotidase"/>
</dbReference>
<dbReference type="InterPro" id="IPR030048">
    <property type="entry name" value="SurE"/>
</dbReference>
<keyword evidence="8" id="KW-1185">Reference proteome</keyword>
<dbReference type="OrthoDB" id="9780815at2"/>
<evidence type="ECO:0000259" key="6">
    <source>
        <dbReference type="Pfam" id="PF01975"/>
    </source>
</evidence>
<dbReference type="Pfam" id="PF01975">
    <property type="entry name" value="SurE"/>
    <property type="match status" value="1"/>
</dbReference>
<dbReference type="Gene3D" id="3.40.1210.10">
    <property type="entry name" value="Survival protein SurE-like phosphatase/nucleotidase"/>
    <property type="match status" value="1"/>
</dbReference>
<gene>
    <name evidence="7" type="primary">surE_2</name>
    <name evidence="7" type="ORF">UC8_42450</name>
</gene>
<dbReference type="AlphaFoldDB" id="A0A5B9R6L0"/>
<protein>
    <recommendedName>
        <fullName evidence="3">5'-nucleotidase</fullName>
        <ecNumber evidence="3">3.1.3.5</ecNumber>
    </recommendedName>
</protein>
<dbReference type="InterPro" id="IPR036523">
    <property type="entry name" value="SurE-like_sf"/>
</dbReference>
<dbReference type="PANTHER" id="PTHR30457">
    <property type="entry name" value="5'-NUCLEOTIDASE SURE"/>
    <property type="match status" value="1"/>
</dbReference>
<dbReference type="GO" id="GO:0046872">
    <property type="term" value="F:metal ion binding"/>
    <property type="evidence" value="ECO:0007669"/>
    <property type="project" value="UniProtKB-KW"/>
</dbReference>
<dbReference type="PANTHER" id="PTHR30457:SF0">
    <property type="entry name" value="PHOSPHATASE, PUTATIVE (AFU_ORTHOLOGUE AFUA_4G01070)-RELATED"/>
    <property type="match status" value="1"/>
</dbReference>
<comment type="catalytic activity">
    <reaction evidence="1">
        <text>a ribonucleoside 5'-phosphate + H2O = a ribonucleoside + phosphate</text>
        <dbReference type="Rhea" id="RHEA:12484"/>
        <dbReference type="ChEBI" id="CHEBI:15377"/>
        <dbReference type="ChEBI" id="CHEBI:18254"/>
        <dbReference type="ChEBI" id="CHEBI:43474"/>
        <dbReference type="ChEBI" id="CHEBI:58043"/>
        <dbReference type="EC" id="3.1.3.5"/>
    </reaction>
</comment>
<dbReference type="SUPFAM" id="SSF64167">
    <property type="entry name" value="SurE-like"/>
    <property type="match status" value="1"/>
</dbReference>
<feature type="domain" description="Survival protein SurE-like phosphatase/nucleotidase" evidence="6">
    <location>
        <begin position="3"/>
        <end position="175"/>
    </location>
</feature>
<name>A0A5B9R6L0_9BACT</name>
<keyword evidence="4" id="KW-0479">Metal-binding</keyword>
<dbReference type="NCBIfam" id="NF001493">
    <property type="entry name" value="PRK00346.2-3"/>
    <property type="match status" value="1"/>
</dbReference>